<keyword evidence="1" id="KW-0863">Zinc-finger</keyword>
<reference evidence="5" key="1">
    <citation type="submission" date="2011-05" db="EMBL/GenBank/DDBJ databases">
        <authorList>
            <person name="Richards S.R."/>
            <person name="Qu J."/>
            <person name="Jiang H."/>
            <person name="Jhangiani S.N."/>
            <person name="Agravi P."/>
            <person name="Goodspeed R."/>
            <person name="Gross S."/>
            <person name="Mandapat C."/>
            <person name="Jackson L."/>
            <person name="Mathew T."/>
            <person name="Pu L."/>
            <person name="Thornton R."/>
            <person name="Saada N."/>
            <person name="Wilczek-Boney K.B."/>
            <person name="Lee S."/>
            <person name="Kovar C."/>
            <person name="Wu Y."/>
            <person name="Scherer S.E."/>
            <person name="Worley K.C."/>
            <person name="Muzny D.M."/>
            <person name="Gibbs R."/>
        </authorList>
    </citation>
    <scope>NUCLEOTIDE SEQUENCE</scope>
    <source>
        <strain evidence="5">Brora</strain>
    </source>
</reference>
<dbReference type="Gene3D" id="4.10.60.10">
    <property type="entry name" value="Zinc finger, CCHC-type"/>
    <property type="match status" value="1"/>
</dbReference>
<keyword evidence="1" id="KW-0862">Zinc</keyword>
<keyword evidence="5" id="KW-1185">Reference proteome</keyword>
<dbReference type="GO" id="GO:0008270">
    <property type="term" value="F:zinc ion binding"/>
    <property type="evidence" value="ECO:0007669"/>
    <property type="project" value="UniProtKB-KW"/>
</dbReference>
<feature type="compositionally biased region" description="Basic and acidic residues" evidence="2">
    <location>
        <begin position="310"/>
        <end position="320"/>
    </location>
</feature>
<name>T1IQ33_STRMM</name>
<dbReference type="PhylomeDB" id="T1IQ33"/>
<evidence type="ECO:0000256" key="1">
    <source>
        <dbReference type="PROSITE-ProRule" id="PRU00047"/>
    </source>
</evidence>
<dbReference type="EMBL" id="AFFK01018168">
    <property type="status" value="NOT_ANNOTATED_CDS"/>
    <property type="molecule type" value="Genomic_DNA"/>
</dbReference>
<feature type="compositionally biased region" description="Basic residues" evidence="2">
    <location>
        <begin position="321"/>
        <end position="335"/>
    </location>
</feature>
<evidence type="ECO:0000313" key="4">
    <source>
        <dbReference type="EnsemblMetazoa" id="SMAR003140-PA"/>
    </source>
</evidence>
<dbReference type="PANTHER" id="PTHR47481">
    <property type="match status" value="1"/>
</dbReference>
<reference evidence="4" key="2">
    <citation type="submission" date="2015-02" db="UniProtKB">
        <authorList>
            <consortium name="EnsemblMetazoa"/>
        </authorList>
    </citation>
    <scope>IDENTIFICATION</scope>
</reference>
<dbReference type="STRING" id="126957.T1IQ33"/>
<dbReference type="SUPFAM" id="SSF57756">
    <property type="entry name" value="Retrovirus zinc finger-like domains"/>
    <property type="match status" value="1"/>
</dbReference>
<dbReference type="Pfam" id="PF14223">
    <property type="entry name" value="Retrotran_gag_2"/>
    <property type="match status" value="1"/>
</dbReference>
<dbReference type="PANTHER" id="PTHR47481:SF7">
    <property type="entry name" value="CCHC-TYPE DOMAIN-CONTAINING PROTEIN"/>
    <property type="match status" value="1"/>
</dbReference>
<dbReference type="InterPro" id="IPR001878">
    <property type="entry name" value="Znf_CCHC"/>
</dbReference>
<dbReference type="InterPro" id="IPR036875">
    <property type="entry name" value="Znf_CCHC_sf"/>
</dbReference>
<dbReference type="AlphaFoldDB" id="T1IQ33"/>
<evidence type="ECO:0000313" key="5">
    <source>
        <dbReference type="Proteomes" id="UP000014500"/>
    </source>
</evidence>
<evidence type="ECO:0000256" key="2">
    <source>
        <dbReference type="SAM" id="MobiDB-lite"/>
    </source>
</evidence>
<proteinExistence type="predicted"/>
<dbReference type="Proteomes" id="UP000014500">
    <property type="component" value="Unassembled WGS sequence"/>
</dbReference>
<feature type="region of interest" description="Disordered" evidence="2">
    <location>
        <begin position="310"/>
        <end position="349"/>
    </location>
</feature>
<dbReference type="SMART" id="SM00343">
    <property type="entry name" value="ZnF_C2HC"/>
    <property type="match status" value="1"/>
</dbReference>
<evidence type="ECO:0000259" key="3">
    <source>
        <dbReference type="PROSITE" id="PS50158"/>
    </source>
</evidence>
<sequence length="363" mass="41319">FVGFRFSLNNSASFDATRLKQAPFEAHWPGASNHANFIIVGPTVHEISPFWQRTAILELLNMSEKDIARSVTSGITKLDRLNYVQWCIDIQLLLKEKGIWAFTQGTQETPPDTASSTEKAKFKKDEAKSRAVILQSLVPRLQPAAMKQETTQKVWEHLKKLFEPSSIARETTLVETFYCMRRNDKEELDSFIFRLEKAEDDMISANAALKPIDHVKAYSRIGKEFENQIQSIYQWEKKDFTYEKVLTALLNEHNRRKLVESNEKSLAEASAYLLSQKGASRPKGADPKAWLQSIVCYKCGLTGHFARECPKADKSSEVQRGRGRGRRGKRSRRPSRAMPEGKGPSETWYANAIGQPIELDVHL</sequence>
<accession>T1IQ33</accession>
<organism evidence="4 5">
    <name type="scientific">Strigamia maritima</name>
    <name type="common">European centipede</name>
    <name type="synonym">Geophilus maritimus</name>
    <dbReference type="NCBI Taxonomy" id="126957"/>
    <lineage>
        <taxon>Eukaryota</taxon>
        <taxon>Metazoa</taxon>
        <taxon>Ecdysozoa</taxon>
        <taxon>Arthropoda</taxon>
        <taxon>Myriapoda</taxon>
        <taxon>Chilopoda</taxon>
        <taxon>Pleurostigmophora</taxon>
        <taxon>Geophilomorpha</taxon>
        <taxon>Linotaeniidae</taxon>
        <taxon>Strigamia</taxon>
    </lineage>
</organism>
<feature type="domain" description="CCHC-type" evidence="3">
    <location>
        <begin position="296"/>
        <end position="311"/>
    </location>
</feature>
<dbReference type="PROSITE" id="PS50158">
    <property type="entry name" value="ZF_CCHC"/>
    <property type="match status" value="1"/>
</dbReference>
<dbReference type="Pfam" id="PF00098">
    <property type="entry name" value="zf-CCHC"/>
    <property type="match status" value="1"/>
</dbReference>
<dbReference type="GO" id="GO:0003676">
    <property type="term" value="F:nucleic acid binding"/>
    <property type="evidence" value="ECO:0007669"/>
    <property type="project" value="InterPro"/>
</dbReference>
<dbReference type="EnsemblMetazoa" id="SMAR003140-RA">
    <property type="protein sequence ID" value="SMAR003140-PA"/>
    <property type="gene ID" value="SMAR003140"/>
</dbReference>
<keyword evidence="1" id="KW-0479">Metal-binding</keyword>
<dbReference type="HOGENOM" id="CLU_037256_1_0_1"/>
<protein>
    <recommendedName>
        <fullName evidence="3">CCHC-type domain-containing protein</fullName>
    </recommendedName>
</protein>